<dbReference type="RefSeq" id="WP_073054360.1">
    <property type="nucleotide sequence ID" value="NZ_FQUP01000003.1"/>
</dbReference>
<dbReference type="SUPFAM" id="SSF56176">
    <property type="entry name" value="FAD-binding/transporter-associated domain-like"/>
    <property type="match status" value="1"/>
</dbReference>
<accession>A0A1M5FHJ6</accession>
<dbReference type="Proteomes" id="UP000184485">
    <property type="component" value="Unassembled WGS sequence"/>
</dbReference>
<keyword evidence="2" id="KW-0479">Metal-binding</keyword>
<dbReference type="Gene3D" id="3.30.43.10">
    <property type="entry name" value="Uridine Diphospho-n-acetylenolpyruvylglucosamine Reductase, domain 2"/>
    <property type="match status" value="1"/>
</dbReference>
<dbReference type="SUPFAM" id="SSF54292">
    <property type="entry name" value="2Fe-2S ferredoxin-like"/>
    <property type="match status" value="1"/>
</dbReference>
<dbReference type="InterPro" id="IPR016167">
    <property type="entry name" value="FAD-bd_PCMH_sub1"/>
</dbReference>
<feature type="domain" description="FAD-binding PCMH-type" evidence="5">
    <location>
        <begin position="190"/>
        <end position="364"/>
    </location>
</feature>
<evidence type="ECO:0000313" key="6">
    <source>
        <dbReference type="EMBL" id="SHF90956.1"/>
    </source>
</evidence>
<dbReference type="SUPFAM" id="SSF47741">
    <property type="entry name" value="CO dehydrogenase ISP C-domain like"/>
    <property type="match status" value="1"/>
</dbReference>
<dbReference type="NCBIfam" id="TIGR02963">
    <property type="entry name" value="xanthine_xdhA"/>
    <property type="match status" value="1"/>
</dbReference>
<evidence type="ECO:0000256" key="4">
    <source>
        <dbReference type="ARBA" id="ARBA00023004"/>
    </source>
</evidence>
<dbReference type="InterPro" id="IPR012675">
    <property type="entry name" value="Beta-grasp_dom_sf"/>
</dbReference>
<evidence type="ECO:0000256" key="2">
    <source>
        <dbReference type="ARBA" id="ARBA00022723"/>
    </source>
</evidence>
<evidence type="ECO:0000313" key="7">
    <source>
        <dbReference type="Proteomes" id="UP000184485"/>
    </source>
</evidence>
<dbReference type="Gene3D" id="3.30.390.50">
    <property type="entry name" value="CO dehydrogenase flavoprotein, C-terminal domain"/>
    <property type="match status" value="1"/>
</dbReference>
<dbReference type="InterPro" id="IPR036884">
    <property type="entry name" value="2Fe-2S-bd_dom_sf"/>
</dbReference>
<dbReference type="AlphaFoldDB" id="A0A1M5FHJ6"/>
<dbReference type="GO" id="GO:0071949">
    <property type="term" value="F:FAD binding"/>
    <property type="evidence" value="ECO:0007669"/>
    <property type="project" value="InterPro"/>
</dbReference>
<dbReference type="SMART" id="SM01092">
    <property type="entry name" value="CO_deh_flav_C"/>
    <property type="match status" value="1"/>
</dbReference>
<dbReference type="OrthoDB" id="9792018at2"/>
<dbReference type="InterPro" id="IPR002888">
    <property type="entry name" value="2Fe-2S-bd"/>
</dbReference>
<dbReference type="GO" id="GO:0051537">
    <property type="term" value="F:2 iron, 2 sulfur cluster binding"/>
    <property type="evidence" value="ECO:0007669"/>
    <property type="project" value="InterPro"/>
</dbReference>
<dbReference type="Gene3D" id="3.30.465.10">
    <property type="match status" value="1"/>
</dbReference>
<dbReference type="PANTHER" id="PTHR45444:SF3">
    <property type="entry name" value="XANTHINE DEHYDROGENASE"/>
    <property type="match status" value="1"/>
</dbReference>
<dbReference type="InterPro" id="IPR036010">
    <property type="entry name" value="2Fe-2S_ferredoxin-like_sf"/>
</dbReference>
<keyword evidence="3" id="KW-0274">FAD</keyword>
<evidence type="ECO:0000256" key="3">
    <source>
        <dbReference type="ARBA" id="ARBA00022827"/>
    </source>
</evidence>
<dbReference type="InterPro" id="IPR036683">
    <property type="entry name" value="CO_DH_flav_C_dom_sf"/>
</dbReference>
<dbReference type="InterPro" id="IPR016169">
    <property type="entry name" value="FAD-bd_PCMH_sub2"/>
</dbReference>
<organism evidence="6 7">
    <name type="scientific">Kaistia soli DSM 19436</name>
    <dbReference type="NCBI Taxonomy" id="1122133"/>
    <lineage>
        <taxon>Bacteria</taxon>
        <taxon>Pseudomonadati</taxon>
        <taxon>Pseudomonadota</taxon>
        <taxon>Alphaproteobacteria</taxon>
        <taxon>Hyphomicrobiales</taxon>
        <taxon>Kaistiaceae</taxon>
        <taxon>Kaistia</taxon>
    </lineage>
</organism>
<keyword evidence="4" id="KW-0408">Iron</keyword>
<dbReference type="GO" id="GO:0004854">
    <property type="term" value="F:xanthine dehydrogenase activity"/>
    <property type="evidence" value="ECO:0007669"/>
    <property type="project" value="InterPro"/>
</dbReference>
<dbReference type="InterPro" id="IPR036318">
    <property type="entry name" value="FAD-bd_PCMH-like_sf"/>
</dbReference>
<dbReference type="Gene3D" id="1.10.150.120">
    <property type="entry name" value="[2Fe-2S]-binding domain"/>
    <property type="match status" value="1"/>
</dbReference>
<dbReference type="PANTHER" id="PTHR45444">
    <property type="entry name" value="XANTHINE DEHYDROGENASE"/>
    <property type="match status" value="1"/>
</dbReference>
<dbReference type="InterPro" id="IPR012175">
    <property type="entry name" value="Xanth_DH_ssu_bac"/>
</dbReference>
<dbReference type="GO" id="GO:0005506">
    <property type="term" value="F:iron ion binding"/>
    <property type="evidence" value="ECO:0007669"/>
    <property type="project" value="InterPro"/>
</dbReference>
<dbReference type="InterPro" id="IPR005107">
    <property type="entry name" value="CO_DH_flav_C"/>
</dbReference>
<proteinExistence type="predicted"/>
<dbReference type="SUPFAM" id="SSF55447">
    <property type="entry name" value="CO dehydrogenase flavoprotein C-terminal domain-like"/>
    <property type="match status" value="1"/>
</dbReference>
<evidence type="ECO:0000259" key="5">
    <source>
        <dbReference type="PROSITE" id="PS51387"/>
    </source>
</evidence>
<sequence length="494" mass="52966">MRDTIRFIRRGGIVEVGNFDPMAMLLDHLRLEEGAKGTKEGCGEGDCGACTVAIGRCRNGEVVYEPVNACIQLLGMVDGTEVVAIEDLAEGDVLHPIQQAMVDRHGSQCGFCTPGFVMSLFALFHASQGPVTRGEINDWIAGNLCRCTGYRPIVDAALEASGAPRADKFHKASADTAGILQFLADDRDLFIGDDDRFFAAPASVDALAALYQKHPTAVIVAGATDVGLWITKQLRDIPKIIHIGRVAGMNRIEDTGREILIGATATFANAEPYMRAIDPDLGELFRRIGSKQVRASGTVGGNVANGSPIGDSPPALIALGATMELRRGDRARAIPLEDFFIDYGKQNRASGEFVTGLLVPRLREDQVFRCYKVTKRFDQDISAVMGAFRFTLDADGLIRETRIAYGGMAGTPKRAKGAEAALNGAAIRDSAAWSKAFAALREDYAPLDDHRASAAYRAEIAHALLGKALLEAAGTSTARTRIVGRREEAADAAE</sequence>
<dbReference type="STRING" id="1122133.SAMN02745157_3052"/>
<dbReference type="PIRSF" id="PIRSF036557">
    <property type="entry name" value="XdhA_RC"/>
    <property type="match status" value="1"/>
</dbReference>
<dbReference type="InterPro" id="IPR002346">
    <property type="entry name" value="Mopterin_DH_FAD-bd"/>
</dbReference>
<dbReference type="InterPro" id="IPR016208">
    <property type="entry name" value="Ald_Oxase/xanthine_DH-like"/>
</dbReference>
<evidence type="ECO:0000256" key="1">
    <source>
        <dbReference type="ARBA" id="ARBA00022630"/>
    </source>
</evidence>
<dbReference type="InterPro" id="IPR016166">
    <property type="entry name" value="FAD-bd_PCMH"/>
</dbReference>
<gene>
    <name evidence="6" type="ORF">SAMN02745157_3052</name>
</gene>
<dbReference type="Gene3D" id="3.10.20.30">
    <property type="match status" value="1"/>
</dbReference>
<dbReference type="InterPro" id="IPR014307">
    <property type="entry name" value="Xanthine_DH_ssu"/>
</dbReference>
<keyword evidence="1" id="KW-0285">Flavoprotein</keyword>
<reference evidence="6 7" key="1">
    <citation type="submission" date="2016-11" db="EMBL/GenBank/DDBJ databases">
        <authorList>
            <person name="Jaros S."/>
            <person name="Januszkiewicz K."/>
            <person name="Wedrychowicz H."/>
        </authorList>
    </citation>
    <scope>NUCLEOTIDE SEQUENCE [LARGE SCALE GENOMIC DNA]</scope>
    <source>
        <strain evidence="6 7">DSM 19436</strain>
    </source>
</reference>
<dbReference type="Pfam" id="PF00941">
    <property type="entry name" value="FAD_binding_5"/>
    <property type="match status" value="1"/>
</dbReference>
<dbReference type="Pfam" id="PF03450">
    <property type="entry name" value="CO_deh_flav_C"/>
    <property type="match status" value="1"/>
</dbReference>
<name>A0A1M5FHJ6_9HYPH</name>
<dbReference type="PROSITE" id="PS00197">
    <property type="entry name" value="2FE2S_FER_1"/>
    <property type="match status" value="1"/>
</dbReference>
<dbReference type="Pfam" id="PF01799">
    <property type="entry name" value="Fer2_2"/>
    <property type="match status" value="1"/>
</dbReference>
<dbReference type="PROSITE" id="PS51387">
    <property type="entry name" value="FAD_PCMH"/>
    <property type="match status" value="1"/>
</dbReference>
<keyword evidence="7" id="KW-1185">Reference proteome</keyword>
<dbReference type="EMBL" id="FQUP01000003">
    <property type="protein sequence ID" value="SHF90956.1"/>
    <property type="molecule type" value="Genomic_DNA"/>
</dbReference>
<dbReference type="InterPro" id="IPR006058">
    <property type="entry name" value="2Fe2S_fd_BS"/>
</dbReference>
<protein>
    <submittedName>
        <fullName evidence="6">Xanthine dehydrogenase small subunit</fullName>
    </submittedName>
</protein>